<evidence type="ECO:0000313" key="1">
    <source>
        <dbReference type="EMBL" id="GBM33387.1"/>
    </source>
</evidence>
<dbReference type="OrthoDB" id="6783748at2759"/>
<organism evidence="1 2">
    <name type="scientific">Araneus ventricosus</name>
    <name type="common">Orbweaver spider</name>
    <name type="synonym">Epeira ventricosa</name>
    <dbReference type="NCBI Taxonomy" id="182803"/>
    <lineage>
        <taxon>Eukaryota</taxon>
        <taxon>Metazoa</taxon>
        <taxon>Ecdysozoa</taxon>
        <taxon>Arthropoda</taxon>
        <taxon>Chelicerata</taxon>
        <taxon>Arachnida</taxon>
        <taxon>Araneae</taxon>
        <taxon>Araneomorphae</taxon>
        <taxon>Entelegynae</taxon>
        <taxon>Araneoidea</taxon>
        <taxon>Araneidae</taxon>
        <taxon>Araneus</taxon>
    </lineage>
</organism>
<evidence type="ECO:0000313" key="2">
    <source>
        <dbReference type="Proteomes" id="UP000499080"/>
    </source>
</evidence>
<dbReference type="EMBL" id="BGPR01000732">
    <property type="protein sequence ID" value="GBM33387.1"/>
    <property type="molecule type" value="Genomic_DNA"/>
</dbReference>
<reference evidence="1 2" key="1">
    <citation type="journal article" date="2019" name="Sci. Rep.">
        <title>Orb-weaving spider Araneus ventricosus genome elucidates the spidroin gene catalogue.</title>
        <authorList>
            <person name="Kono N."/>
            <person name="Nakamura H."/>
            <person name="Ohtoshi R."/>
            <person name="Moran D.A.P."/>
            <person name="Shinohara A."/>
            <person name="Yoshida Y."/>
            <person name="Fujiwara M."/>
            <person name="Mori M."/>
            <person name="Tomita M."/>
            <person name="Arakawa K."/>
        </authorList>
    </citation>
    <scope>NUCLEOTIDE SEQUENCE [LARGE SCALE GENOMIC DNA]</scope>
</reference>
<gene>
    <name evidence="1" type="ORF">AVEN_169919_1</name>
</gene>
<sequence>MLSETKTQLSTRLMDFTDLKLALAYSMKYEAAKTALKTSMHARPIKLEDNAGKGKDEKFESVWERWKNYWTNLLLEGKTFLDGIRM</sequence>
<dbReference type="AlphaFoldDB" id="A0A4Y2EXZ5"/>
<accession>A0A4Y2EXZ5</accession>
<name>A0A4Y2EXZ5_ARAVE</name>
<proteinExistence type="predicted"/>
<dbReference type="Proteomes" id="UP000499080">
    <property type="component" value="Unassembled WGS sequence"/>
</dbReference>
<comment type="caution">
    <text evidence="1">The sequence shown here is derived from an EMBL/GenBank/DDBJ whole genome shotgun (WGS) entry which is preliminary data.</text>
</comment>
<protein>
    <submittedName>
        <fullName evidence="1">Uncharacterized protein</fullName>
    </submittedName>
</protein>
<keyword evidence="2" id="KW-1185">Reference proteome</keyword>